<dbReference type="InterPro" id="IPR050738">
    <property type="entry name" value="Sulfatase"/>
</dbReference>
<feature type="domain" description="Sulfatase N-terminal" evidence="4">
    <location>
        <begin position="30"/>
        <end position="95"/>
    </location>
</feature>
<evidence type="ECO:0000256" key="2">
    <source>
        <dbReference type="ARBA" id="ARBA00008779"/>
    </source>
</evidence>
<comment type="cofactor">
    <cofactor evidence="1">
        <name>Ca(2+)</name>
        <dbReference type="ChEBI" id="CHEBI:29108"/>
    </cofactor>
</comment>
<keyword evidence="3" id="KW-0732">Signal</keyword>
<evidence type="ECO:0000256" key="1">
    <source>
        <dbReference type="ARBA" id="ARBA00001913"/>
    </source>
</evidence>
<dbReference type="PANTHER" id="PTHR42693">
    <property type="entry name" value="ARYLSULFATASE FAMILY MEMBER"/>
    <property type="match status" value="1"/>
</dbReference>
<dbReference type="InterPro" id="IPR017850">
    <property type="entry name" value="Alkaline_phosphatase_core_sf"/>
</dbReference>
<keyword evidence="6" id="KW-1185">Reference proteome</keyword>
<dbReference type="GO" id="GO:0004065">
    <property type="term" value="F:arylsulfatase activity"/>
    <property type="evidence" value="ECO:0007669"/>
    <property type="project" value="TreeGrafter"/>
</dbReference>
<protein>
    <recommendedName>
        <fullName evidence="4">Sulfatase N-terminal domain-containing protein</fullName>
    </recommendedName>
</protein>
<evidence type="ECO:0000259" key="4">
    <source>
        <dbReference type="Pfam" id="PF00884"/>
    </source>
</evidence>
<evidence type="ECO:0000313" key="6">
    <source>
        <dbReference type="Proteomes" id="UP000770717"/>
    </source>
</evidence>
<feature type="signal peptide" evidence="3">
    <location>
        <begin position="1"/>
        <end position="25"/>
    </location>
</feature>
<evidence type="ECO:0000313" key="5">
    <source>
        <dbReference type="EMBL" id="KAG9461062.1"/>
    </source>
</evidence>
<accession>A0A8J6C2J8</accession>
<proteinExistence type="inferred from homology"/>
<dbReference type="Pfam" id="PF00884">
    <property type="entry name" value="Sulfatase"/>
    <property type="match status" value="1"/>
</dbReference>
<dbReference type="OrthoDB" id="103349at2759"/>
<dbReference type="EMBL" id="WNTK01029952">
    <property type="protein sequence ID" value="KAG9461062.1"/>
    <property type="molecule type" value="Genomic_DNA"/>
</dbReference>
<evidence type="ECO:0000256" key="3">
    <source>
        <dbReference type="SAM" id="SignalP"/>
    </source>
</evidence>
<dbReference type="PANTHER" id="PTHR42693:SF5">
    <property type="entry name" value="ARYLSULFATASE D"/>
    <property type="match status" value="1"/>
</dbReference>
<dbReference type="InterPro" id="IPR000917">
    <property type="entry name" value="Sulfatase_N"/>
</dbReference>
<feature type="chain" id="PRO_5035244029" description="Sulfatase N-terminal domain-containing protein" evidence="3">
    <location>
        <begin position="26"/>
        <end position="96"/>
    </location>
</feature>
<reference evidence="5" key="1">
    <citation type="thesis" date="2020" institute="ProQuest LLC" country="789 East Eisenhower Parkway, Ann Arbor, MI, USA">
        <title>Comparative Genomics and Chromosome Evolution.</title>
        <authorList>
            <person name="Mudd A.B."/>
        </authorList>
    </citation>
    <scope>NUCLEOTIDE SEQUENCE</scope>
    <source>
        <strain evidence="5">HN-11 Male</strain>
        <tissue evidence="5">Kidney and liver</tissue>
    </source>
</reference>
<organism evidence="5 6">
    <name type="scientific">Eleutherodactylus coqui</name>
    <name type="common">Puerto Rican coqui</name>
    <dbReference type="NCBI Taxonomy" id="57060"/>
    <lineage>
        <taxon>Eukaryota</taxon>
        <taxon>Metazoa</taxon>
        <taxon>Chordata</taxon>
        <taxon>Craniata</taxon>
        <taxon>Vertebrata</taxon>
        <taxon>Euteleostomi</taxon>
        <taxon>Amphibia</taxon>
        <taxon>Batrachia</taxon>
        <taxon>Anura</taxon>
        <taxon>Neobatrachia</taxon>
        <taxon>Hyloidea</taxon>
        <taxon>Eleutherodactylidae</taxon>
        <taxon>Eleutherodactylinae</taxon>
        <taxon>Eleutherodactylus</taxon>
        <taxon>Eleutherodactylus</taxon>
    </lineage>
</organism>
<dbReference type="Proteomes" id="UP000770717">
    <property type="component" value="Unassembled WGS sequence"/>
</dbReference>
<dbReference type="Gene3D" id="3.40.720.10">
    <property type="entry name" value="Alkaline Phosphatase, subunit A"/>
    <property type="match status" value="1"/>
</dbReference>
<dbReference type="SUPFAM" id="SSF53649">
    <property type="entry name" value="Alkaline phosphatase-like"/>
    <property type="match status" value="1"/>
</dbReference>
<comment type="caution">
    <text evidence="5">The sequence shown here is derived from an EMBL/GenBank/DDBJ whole genome shotgun (WGS) entry which is preliminary data.</text>
</comment>
<gene>
    <name evidence="5" type="ORF">GDO78_018251</name>
</gene>
<name>A0A8J6C2J8_ELECQ</name>
<dbReference type="AlphaFoldDB" id="A0A8J6C2J8"/>
<sequence>MCLDFVCFRIFLVILHLAGDALIRASSPKPNFVLMLADDLGIGDIGCYGNTTIRTPNIDKLANDGVKLTQHIAAARLCTPSRAAFMTGRYAVRSGK</sequence>
<comment type="similarity">
    <text evidence="2">Belongs to the sulfatase family.</text>
</comment>